<evidence type="ECO:0000313" key="4">
    <source>
        <dbReference type="EMBL" id="MBC8361326.1"/>
    </source>
</evidence>
<dbReference type="Gene3D" id="3.40.140.10">
    <property type="entry name" value="Cytidine Deaminase, domain 2"/>
    <property type="match status" value="1"/>
</dbReference>
<dbReference type="EMBL" id="JACNJH010000129">
    <property type="protein sequence ID" value="MBC8361326.1"/>
    <property type="molecule type" value="Genomic_DNA"/>
</dbReference>
<comment type="caution">
    <text evidence="4">The sequence shown here is derived from an EMBL/GenBank/DDBJ whole genome shotgun (WGS) entry which is preliminary data.</text>
</comment>
<proteinExistence type="predicted"/>
<accession>A0A8J6TME6</accession>
<keyword evidence="1" id="KW-0479">Metal-binding</keyword>
<dbReference type="PANTHER" id="PTHR11079:SF179">
    <property type="entry name" value="TRNA(ADENINE(34)) DEAMINASE, CHLOROPLASTIC"/>
    <property type="match status" value="1"/>
</dbReference>
<evidence type="ECO:0000313" key="5">
    <source>
        <dbReference type="Proteomes" id="UP000603434"/>
    </source>
</evidence>
<dbReference type="PROSITE" id="PS00903">
    <property type="entry name" value="CYT_DCMP_DEAMINASES_1"/>
    <property type="match status" value="1"/>
</dbReference>
<dbReference type="PANTHER" id="PTHR11079">
    <property type="entry name" value="CYTOSINE DEAMINASE FAMILY MEMBER"/>
    <property type="match status" value="1"/>
</dbReference>
<protein>
    <submittedName>
        <fullName evidence="4">Nucleoside deaminase</fullName>
    </submittedName>
</protein>
<dbReference type="Proteomes" id="UP000603434">
    <property type="component" value="Unassembled WGS sequence"/>
</dbReference>
<feature type="domain" description="CMP/dCMP-type deaminase" evidence="3">
    <location>
        <begin position="1"/>
        <end position="113"/>
    </location>
</feature>
<evidence type="ECO:0000256" key="1">
    <source>
        <dbReference type="ARBA" id="ARBA00022723"/>
    </source>
</evidence>
<dbReference type="CDD" id="cd01285">
    <property type="entry name" value="nucleoside_deaminase"/>
    <property type="match status" value="1"/>
</dbReference>
<dbReference type="InterPro" id="IPR016192">
    <property type="entry name" value="APOBEC/CMP_deaminase_Zn-bd"/>
</dbReference>
<dbReference type="GO" id="GO:0008270">
    <property type="term" value="F:zinc ion binding"/>
    <property type="evidence" value="ECO:0007669"/>
    <property type="project" value="InterPro"/>
</dbReference>
<sequence>MDYEYFMQQALDQARKALAAGEFPVGCVLVYQNRVLVSTSRTGTAGDVANEIDHAEMVALRRLIDLNAAIDKSKITLFCTMEPCMMCLGAIVLSGLGKVVYAYEDVMGGGTGCDLKKLTPLYRDQRISIVPNILRPQSLELFKTYFNNPQNAYWRQSLLARYTLGQ</sequence>
<dbReference type="InterPro" id="IPR002125">
    <property type="entry name" value="CMP_dCMP_dom"/>
</dbReference>
<evidence type="ECO:0000259" key="3">
    <source>
        <dbReference type="PROSITE" id="PS51747"/>
    </source>
</evidence>
<dbReference type="SUPFAM" id="SSF53927">
    <property type="entry name" value="Cytidine deaminase-like"/>
    <property type="match status" value="1"/>
</dbReference>
<evidence type="ECO:0000256" key="2">
    <source>
        <dbReference type="ARBA" id="ARBA00022833"/>
    </source>
</evidence>
<dbReference type="InterPro" id="IPR016193">
    <property type="entry name" value="Cytidine_deaminase-like"/>
</dbReference>
<name>A0A8J6TME6_9BACT</name>
<dbReference type="AlphaFoldDB" id="A0A8J6TME6"/>
<gene>
    <name evidence="4" type="ORF">H8E23_08015</name>
</gene>
<dbReference type="GO" id="GO:0002100">
    <property type="term" value="P:tRNA wobble adenosine to inosine editing"/>
    <property type="evidence" value="ECO:0007669"/>
    <property type="project" value="InterPro"/>
</dbReference>
<dbReference type="GO" id="GO:0052717">
    <property type="term" value="F:tRNA-specific adenosine-34 deaminase activity"/>
    <property type="evidence" value="ECO:0007669"/>
    <property type="project" value="UniProtKB-EC"/>
</dbReference>
<dbReference type="PROSITE" id="PS51747">
    <property type="entry name" value="CYT_DCMP_DEAMINASES_2"/>
    <property type="match status" value="1"/>
</dbReference>
<dbReference type="Pfam" id="PF00383">
    <property type="entry name" value="dCMP_cyt_deam_1"/>
    <property type="match status" value="1"/>
</dbReference>
<reference evidence="4 5" key="1">
    <citation type="submission" date="2020-08" db="EMBL/GenBank/DDBJ databases">
        <title>Bridging the membrane lipid divide: bacteria of the FCB group superphylum have the potential to synthesize archaeal ether lipids.</title>
        <authorList>
            <person name="Villanueva L."/>
            <person name="Von Meijenfeldt F.A.B."/>
            <person name="Westbye A.B."/>
            <person name="Yadav S."/>
            <person name="Hopmans E.C."/>
            <person name="Dutilh B.E."/>
            <person name="Sinninghe Damste J.S."/>
        </authorList>
    </citation>
    <scope>NUCLEOTIDE SEQUENCE [LARGE SCALE GENOMIC DNA]</scope>
    <source>
        <strain evidence="4">NIOZ-UU30</strain>
    </source>
</reference>
<keyword evidence="2" id="KW-0862">Zinc</keyword>
<organism evidence="4 5">
    <name type="scientific">Candidatus Desulfatibia profunda</name>
    <dbReference type="NCBI Taxonomy" id="2841695"/>
    <lineage>
        <taxon>Bacteria</taxon>
        <taxon>Pseudomonadati</taxon>
        <taxon>Thermodesulfobacteriota</taxon>
        <taxon>Desulfobacteria</taxon>
        <taxon>Desulfobacterales</taxon>
        <taxon>Desulfobacterales incertae sedis</taxon>
        <taxon>Candidatus Desulfatibia</taxon>
    </lineage>
</organism>